<feature type="compositionally biased region" description="Basic and acidic residues" evidence="1">
    <location>
        <begin position="355"/>
        <end position="366"/>
    </location>
</feature>
<evidence type="ECO:0000313" key="4">
    <source>
        <dbReference type="Proteomes" id="UP001634393"/>
    </source>
</evidence>
<name>A0ABD3SZF6_9LAMI</name>
<feature type="compositionally biased region" description="Polar residues" evidence="1">
    <location>
        <begin position="371"/>
        <end position="388"/>
    </location>
</feature>
<feature type="compositionally biased region" description="Basic and acidic residues" evidence="1">
    <location>
        <begin position="278"/>
        <end position="287"/>
    </location>
</feature>
<feature type="region of interest" description="Disordered" evidence="1">
    <location>
        <begin position="1"/>
        <end position="34"/>
    </location>
</feature>
<dbReference type="Proteomes" id="UP001634393">
    <property type="component" value="Unassembled WGS sequence"/>
</dbReference>
<feature type="region of interest" description="Disordered" evidence="1">
    <location>
        <begin position="268"/>
        <end position="295"/>
    </location>
</feature>
<dbReference type="InterPro" id="IPR019496">
    <property type="entry name" value="NUFIP1_cons_dom"/>
</dbReference>
<feature type="compositionally biased region" description="Polar residues" evidence="1">
    <location>
        <begin position="213"/>
        <end position="223"/>
    </location>
</feature>
<comment type="caution">
    <text evidence="3">The sequence shown here is derived from an EMBL/GenBank/DDBJ whole genome shotgun (WGS) entry which is preliminary data.</text>
</comment>
<accession>A0ABD3SZF6</accession>
<dbReference type="EMBL" id="JBJXBP010000005">
    <property type="protein sequence ID" value="KAL3829845.1"/>
    <property type="molecule type" value="Genomic_DNA"/>
</dbReference>
<feature type="domain" description="FMR1-interacting protein 1 conserved" evidence="2">
    <location>
        <begin position="248"/>
        <end position="286"/>
    </location>
</feature>
<reference evidence="3 4" key="1">
    <citation type="submission" date="2024-12" db="EMBL/GenBank/DDBJ databases">
        <title>The unique morphological basis and parallel evolutionary history of personate flowers in Penstemon.</title>
        <authorList>
            <person name="Depatie T.H."/>
            <person name="Wessinger C.A."/>
        </authorList>
    </citation>
    <scope>NUCLEOTIDE SEQUENCE [LARGE SCALE GENOMIC DNA]</scope>
    <source>
        <strain evidence="3">WTNN_2</strain>
        <tissue evidence="3">Leaf</tissue>
    </source>
</reference>
<keyword evidence="4" id="KW-1185">Reference proteome</keyword>
<evidence type="ECO:0000313" key="3">
    <source>
        <dbReference type="EMBL" id="KAL3829845.1"/>
    </source>
</evidence>
<feature type="compositionally biased region" description="Polar residues" evidence="1">
    <location>
        <begin position="182"/>
        <end position="192"/>
    </location>
</feature>
<sequence>MLPHFNSHLYNPNNNNNNNQPQTNGNNASAAQQVMGNPGNFCPNPMQMLPQFQLGMLNNPQLAMPPFNNPNSYFAPNQLFPFPQAPMQNLNNSNLHQFIAYNASNPPQFFPNGQFNVPNLGQNLNQLLQMQMPNAHMGLLNGNGVVQPPVNGNASKQMNPNTLQQGNLGAVNGVNKMEKSWNQSHNKNSTWNPKRDASQRGFPKQQFHRRQNAKGNFKSNNYNQVKDQENFGATSFNNSGSCKPNQEGKKRSVVLNYTAQEIQQWREERKKNYPSRANTEKNLKENVVEPEDTDAVSKARRQQLKEILAKQAELGCEVADIPSSYLSDSEQKADSRGVNKRVFAKTERFQNKFDKRGKFHQNDRFSKRQRPMNQDPANVQRLKSGSTVKSEPSLLKKLLSSDIKRDKKHLLQVFRFMTTNSFFKNWPQESLKFPEVIVKESGIASEIVEEIAQVL</sequence>
<organism evidence="3 4">
    <name type="scientific">Penstemon smallii</name>
    <dbReference type="NCBI Taxonomy" id="265156"/>
    <lineage>
        <taxon>Eukaryota</taxon>
        <taxon>Viridiplantae</taxon>
        <taxon>Streptophyta</taxon>
        <taxon>Embryophyta</taxon>
        <taxon>Tracheophyta</taxon>
        <taxon>Spermatophyta</taxon>
        <taxon>Magnoliopsida</taxon>
        <taxon>eudicotyledons</taxon>
        <taxon>Gunneridae</taxon>
        <taxon>Pentapetalae</taxon>
        <taxon>asterids</taxon>
        <taxon>lamiids</taxon>
        <taxon>Lamiales</taxon>
        <taxon>Plantaginaceae</taxon>
        <taxon>Cheloneae</taxon>
        <taxon>Penstemon</taxon>
    </lineage>
</organism>
<evidence type="ECO:0000259" key="2">
    <source>
        <dbReference type="Pfam" id="PF10453"/>
    </source>
</evidence>
<feature type="compositionally biased region" description="Low complexity" evidence="1">
    <location>
        <begin position="11"/>
        <end position="27"/>
    </location>
</feature>
<gene>
    <name evidence="3" type="ORF">ACJIZ3_018647</name>
</gene>
<protein>
    <recommendedName>
        <fullName evidence="2">FMR1-interacting protein 1 conserved domain-containing protein</fullName>
    </recommendedName>
</protein>
<evidence type="ECO:0000256" key="1">
    <source>
        <dbReference type="SAM" id="MobiDB-lite"/>
    </source>
</evidence>
<feature type="region of interest" description="Disordered" evidence="1">
    <location>
        <begin position="355"/>
        <end position="388"/>
    </location>
</feature>
<dbReference type="Pfam" id="PF10453">
    <property type="entry name" value="NUFIP1"/>
    <property type="match status" value="1"/>
</dbReference>
<dbReference type="AlphaFoldDB" id="A0ABD3SZF6"/>
<dbReference type="InterPro" id="IPR039136">
    <property type="entry name" value="NUFIP1-like"/>
</dbReference>
<dbReference type="PANTHER" id="PTHR13309">
    <property type="entry name" value="NUCLEAR FRAGILE X MENTAL RETARDATION PROTEIN INTERACTING PROTEIN 1"/>
    <property type="match status" value="1"/>
</dbReference>
<dbReference type="PANTHER" id="PTHR13309:SF0">
    <property type="entry name" value="FMR1-INTERACTING PROTEIN NUFIP1"/>
    <property type="match status" value="1"/>
</dbReference>
<feature type="region of interest" description="Disordered" evidence="1">
    <location>
        <begin position="182"/>
        <end position="223"/>
    </location>
</feature>
<proteinExistence type="predicted"/>